<name>A0AAN9THC5_9HEMI</name>
<reference evidence="4 5" key="1">
    <citation type="submission" date="2024-03" db="EMBL/GenBank/DDBJ databases">
        <title>Adaptation during the transition from Ophiocordyceps entomopathogen to insect associate is accompanied by gene loss and intensified selection.</title>
        <authorList>
            <person name="Ward C.M."/>
            <person name="Onetto C.A."/>
            <person name="Borneman A.R."/>
        </authorList>
    </citation>
    <scope>NUCLEOTIDE SEQUENCE [LARGE SCALE GENOMIC DNA]</scope>
    <source>
        <strain evidence="4">AWRI1</strain>
        <tissue evidence="4">Single Adult Female</tissue>
    </source>
</reference>
<evidence type="ECO:0000313" key="4">
    <source>
        <dbReference type="EMBL" id="KAK7588194.1"/>
    </source>
</evidence>
<evidence type="ECO:0000256" key="3">
    <source>
        <dbReference type="ARBA" id="ARBA00023054"/>
    </source>
</evidence>
<comment type="caution">
    <text evidence="4">The sequence shown here is derived from an EMBL/GenBank/DDBJ whole genome shotgun (WGS) entry which is preliminary data.</text>
</comment>
<evidence type="ECO:0000256" key="2">
    <source>
        <dbReference type="ARBA" id="ARBA00022553"/>
    </source>
</evidence>
<keyword evidence="2" id="KW-0597">Phosphoprotein</keyword>
<dbReference type="GO" id="GO:0005737">
    <property type="term" value="C:cytoplasm"/>
    <property type="evidence" value="ECO:0007669"/>
    <property type="project" value="TreeGrafter"/>
</dbReference>
<proteinExistence type="inferred from homology"/>
<dbReference type="PANTHER" id="PTHR12394:SF12">
    <property type="entry name" value="LD08195P"/>
    <property type="match status" value="1"/>
</dbReference>
<accession>A0AAN9THC5</accession>
<dbReference type="EMBL" id="JBBCAQ010000023">
    <property type="protein sequence ID" value="KAK7588194.1"/>
    <property type="molecule type" value="Genomic_DNA"/>
</dbReference>
<dbReference type="PANTHER" id="PTHR12394">
    <property type="entry name" value="ZYGIN"/>
    <property type="match status" value="1"/>
</dbReference>
<dbReference type="GO" id="GO:0030424">
    <property type="term" value="C:axon"/>
    <property type="evidence" value="ECO:0007669"/>
    <property type="project" value="TreeGrafter"/>
</dbReference>
<keyword evidence="3" id="KW-0175">Coiled coil</keyword>
<protein>
    <recommendedName>
        <fullName evidence="6">Fasciculation and elongation protein zeta-2</fullName>
    </recommendedName>
</protein>
<keyword evidence="5" id="KW-1185">Reference proteome</keyword>
<evidence type="ECO:0008006" key="6">
    <source>
        <dbReference type="Google" id="ProtNLM"/>
    </source>
</evidence>
<gene>
    <name evidence="4" type="ORF">V9T40_005439</name>
</gene>
<dbReference type="Proteomes" id="UP001367676">
    <property type="component" value="Unassembled WGS sequence"/>
</dbReference>
<comment type="similarity">
    <text evidence="1">Belongs to the zygin family.</text>
</comment>
<dbReference type="Pfam" id="PF07763">
    <property type="entry name" value="FEZ"/>
    <property type="match status" value="1"/>
</dbReference>
<evidence type="ECO:0000256" key="1">
    <source>
        <dbReference type="ARBA" id="ARBA00006788"/>
    </source>
</evidence>
<dbReference type="InterPro" id="IPR011680">
    <property type="entry name" value="FEZ"/>
</dbReference>
<dbReference type="AlphaFoldDB" id="A0AAN9THC5"/>
<evidence type="ECO:0000313" key="5">
    <source>
        <dbReference type="Proteomes" id="UP001367676"/>
    </source>
</evidence>
<sequence>MWWTITGNFGNILPIDWSKSYSRKVHMPALNLKHPKDENVEKNVLDDKENEKGNYCDLTSEDEAIANDLDMHSLILSGLNMDNEPVKTAEEVIREIDDIIEEGSPECTPDSDMSIDDVHKKGKEALQSPLYLEKLKTLSVSQLNELYLELELLIKDYSETLISELALRDELEFEKELKNSFISLLLGVQNRRRQYHVEKKKRIRNDMKSNVAEPKYLTTVIPYHVDSGPLDNQALQVLIKILKAINEDSPTVPTLLTDYILKVLCPT</sequence>
<organism evidence="4 5">
    <name type="scientific">Parthenolecanium corni</name>
    <dbReference type="NCBI Taxonomy" id="536013"/>
    <lineage>
        <taxon>Eukaryota</taxon>
        <taxon>Metazoa</taxon>
        <taxon>Ecdysozoa</taxon>
        <taxon>Arthropoda</taxon>
        <taxon>Hexapoda</taxon>
        <taxon>Insecta</taxon>
        <taxon>Pterygota</taxon>
        <taxon>Neoptera</taxon>
        <taxon>Paraneoptera</taxon>
        <taxon>Hemiptera</taxon>
        <taxon>Sternorrhyncha</taxon>
        <taxon>Coccoidea</taxon>
        <taxon>Coccidae</taxon>
        <taxon>Parthenolecanium</taxon>
    </lineage>
</organism>